<dbReference type="SUPFAM" id="SSF110087">
    <property type="entry name" value="DR1885-like metal-binding protein"/>
    <property type="match status" value="1"/>
</dbReference>
<feature type="signal peptide" evidence="2">
    <location>
        <begin position="1"/>
        <end position="23"/>
    </location>
</feature>
<dbReference type="EMBL" id="SACP01000011">
    <property type="protein sequence ID" value="RVU17807.1"/>
    <property type="molecule type" value="Genomic_DNA"/>
</dbReference>
<organism evidence="3 4">
    <name type="scientific">Methylobacterium oryzihabitans</name>
    <dbReference type="NCBI Taxonomy" id="2499852"/>
    <lineage>
        <taxon>Bacteria</taxon>
        <taxon>Pseudomonadati</taxon>
        <taxon>Pseudomonadota</taxon>
        <taxon>Alphaproteobacteria</taxon>
        <taxon>Hyphomicrobiales</taxon>
        <taxon>Methylobacteriaceae</taxon>
        <taxon>Methylobacterium</taxon>
    </lineage>
</organism>
<dbReference type="PANTHER" id="PTHR36302">
    <property type="entry name" value="BLR7088 PROTEIN"/>
    <property type="match status" value="1"/>
</dbReference>
<dbReference type="InterPro" id="IPR036182">
    <property type="entry name" value="PCuAC_sf"/>
</dbReference>
<sequence>MTPRTLPALVLTLVLGAAGPALAQAGALKVGQPWSRATPGGARVAAGYVTVTNTGAAPDRLTGGSFERAGRVELHTMSTEGGVMRMAPLPNGVEVKPGETVTLSPGGNHLMFMDLTAPLKQGEAVKGTLTFEKAGTVPVEFAVGAIAAKAPGEKAPGDKTPSDKAGGHSGHAH</sequence>
<comment type="caution">
    <text evidence="3">The sequence shown here is derived from an EMBL/GenBank/DDBJ whole genome shotgun (WGS) entry which is preliminary data.</text>
</comment>
<feature type="region of interest" description="Disordered" evidence="1">
    <location>
        <begin position="151"/>
        <end position="173"/>
    </location>
</feature>
<dbReference type="InterPro" id="IPR058248">
    <property type="entry name" value="Lxx211020-like"/>
</dbReference>
<dbReference type="InterPro" id="IPR007410">
    <property type="entry name" value="LpqE-like"/>
</dbReference>
<dbReference type="Pfam" id="PF04314">
    <property type="entry name" value="PCuAC"/>
    <property type="match status" value="1"/>
</dbReference>
<dbReference type="OrthoDB" id="9796962at2"/>
<feature type="chain" id="PRO_5018782468" evidence="2">
    <location>
        <begin position="24"/>
        <end position="173"/>
    </location>
</feature>
<keyword evidence="2" id="KW-0732">Signal</keyword>
<evidence type="ECO:0000256" key="1">
    <source>
        <dbReference type="SAM" id="MobiDB-lite"/>
    </source>
</evidence>
<dbReference type="Proteomes" id="UP000286997">
    <property type="component" value="Unassembled WGS sequence"/>
</dbReference>
<evidence type="ECO:0000313" key="4">
    <source>
        <dbReference type="Proteomes" id="UP000286997"/>
    </source>
</evidence>
<dbReference type="RefSeq" id="WP_127729663.1">
    <property type="nucleotide sequence ID" value="NZ_SACP01000011.1"/>
</dbReference>
<dbReference type="Gene3D" id="2.60.40.1890">
    <property type="entry name" value="PCu(A)C copper chaperone"/>
    <property type="match status" value="1"/>
</dbReference>
<reference evidence="3 4" key="1">
    <citation type="submission" date="2019-01" db="EMBL/GenBank/DDBJ databases">
        <authorList>
            <person name="Chen W.-M."/>
        </authorList>
    </citation>
    <scope>NUCLEOTIDE SEQUENCE [LARGE SCALE GENOMIC DNA]</scope>
    <source>
        <strain evidence="3 4">TER-1</strain>
    </source>
</reference>
<protein>
    <submittedName>
        <fullName evidence="3">Copper chaperone PCu(A)C</fullName>
    </submittedName>
</protein>
<feature type="compositionally biased region" description="Basic and acidic residues" evidence="1">
    <location>
        <begin position="151"/>
        <end position="166"/>
    </location>
</feature>
<evidence type="ECO:0000256" key="2">
    <source>
        <dbReference type="SAM" id="SignalP"/>
    </source>
</evidence>
<dbReference type="PANTHER" id="PTHR36302:SF1">
    <property type="entry name" value="COPPER CHAPERONE PCU(A)C"/>
    <property type="match status" value="1"/>
</dbReference>
<accession>A0A3S2YS37</accession>
<name>A0A3S2YS37_9HYPH</name>
<gene>
    <name evidence="3" type="ORF">EOE48_13075</name>
</gene>
<keyword evidence="4" id="KW-1185">Reference proteome</keyword>
<proteinExistence type="predicted"/>
<dbReference type="AlphaFoldDB" id="A0A3S2YS37"/>
<evidence type="ECO:0000313" key="3">
    <source>
        <dbReference type="EMBL" id="RVU17807.1"/>
    </source>
</evidence>